<dbReference type="Gene3D" id="1.10.287.950">
    <property type="entry name" value="Methyl-accepting chemotaxis protein"/>
    <property type="match status" value="1"/>
</dbReference>
<protein>
    <submittedName>
        <fullName evidence="12">Methyl-accepting chemotaxis protein</fullName>
    </submittedName>
</protein>
<accession>A0A1G7YWE0</accession>
<organism evidence="12 13">
    <name type="scientific">Vibrio xiamenensis</name>
    <dbReference type="NCBI Taxonomy" id="861298"/>
    <lineage>
        <taxon>Bacteria</taxon>
        <taxon>Pseudomonadati</taxon>
        <taxon>Pseudomonadota</taxon>
        <taxon>Gammaproteobacteria</taxon>
        <taxon>Vibrionales</taxon>
        <taxon>Vibrionaceae</taxon>
        <taxon>Vibrio</taxon>
    </lineage>
</organism>
<keyword evidence="5 9" id="KW-0472">Membrane</keyword>
<dbReference type="SMART" id="SM00304">
    <property type="entry name" value="HAMP"/>
    <property type="match status" value="1"/>
</dbReference>
<name>A0A1G7YWE0_9VIBR</name>
<dbReference type="PROSITE" id="PS50885">
    <property type="entry name" value="HAMP"/>
    <property type="match status" value="1"/>
</dbReference>
<dbReference type="PANTHER" id="PTHR32089:SF119">
    <property type="entry name" value="METHYL-ACCEPTING CHEMOTAXIS PROTEIN CTPL"/>
    <property type="match status" value="1"/>
</dbReference>
<dbReference type="SUPFAM" id="SSF103190">
    <property type="entry name" value="Sensory domain-like"/>
    <property type="match status" value="1"/>
</dbReference>
<dbReference type="Pfam" id="PF00672">
    <property type="entry name" value="HAMP"/>
    <property type="match status" value="1"/>
</dbReference>
<evidence type="ECO:0000313" key="12">
    <source>
        <dbReference type="EMBL" id="SDH00559.1"/>
    </source>
</evidence>
<dbReference type="InterPro" id="IPR003660">
    <property type="entry name" value="HAMP_dom"/>
</dbReference>
<evidence type="ECO:0000256" key="7">
    <source>
        <dbReference type="ARBA" id="ARBA00029447"/>
    </source>
</evidence>
<dbReference type="OrthoDB" id="2489132at2"/>
<dbReference type="STRING" id="861298.SAMN04488136_10679"/>
<dbReference type="GO" id="GO:0006935">
    <property type="term" value="P:chemotaxis"/>
    <property type="evidence" value="ECO:0007669"/>
    <property type="project" value="InterPro"/>
</dbReference>
<evidence type="ECO:0000313" key="13">
    <source>
        <dbReference type="Proteomes" id="UP000198854"/>
    </source>
</evidence>
<dbReference type="CDD" id="cd11386">
    <property type="entry name" value="MCP_signal"/>
    <property type="match status" value="1"/>
</dbReference>
<dbReference type="InterPro" id="IPR029151">
    <property type="entry name" value="Sensor-like_sf"/>
</dbReference>
<feature type="domain" description="HAMP" evidence="11">
    <location>
        <begin position="306"/>
        <end position="360"/>
    </location>
</feature>
<evidence type="ECO:0000256" key="3">
    <source>
        <dbReference type="ARBA" id="ARBA00022692"/>
    </source>
</evidence>
<keyword evidence="3 9" id="KW-0812">Transmembrane</keyword>
<dbReference type="CDD" id="cd06225">
    <property type="entry name" value="HAMP"/>
    <property type="match status" value="1"/>
</dbReference>
<dbReference type="GO" id="GO:0007165">
    <property type="term" value="P:signal transduction"/>
    <property type="evidence" value="ECO:0007669"/>
    <property type="project" value="UniProtKB-KW"/>
</dbReference>
<evidence type="ECO:0000259" key="11">
    <source>
        <dbReference type="PROSITE" id="PS50885"/>
    </source>
</evidence>
<dbReference type="AlphaFoldDB" id="A0A1G7YWE0"/>
<keyword evidence="13" id="KW-1185">Reference proteome</keyword>
<dbReference type="GO" id="GO:0004888">
    <property type="term" value="F:transmembrane signaling receptor activity"/>
    <property type="evidence" value="ECO:0007669"/>
    <property type="project" value="InterPro"/>
</dbReference>
<gene>
    <name evidence="12" type="ORF">SAMN04488136_10679</name>
</gene>
<dbReference type="InterPro" id="IPR033462">
    <property type="entry name" value="Cache_3-Cache_2"/>
</dbReference>
<dbReference type="InterPro" id="IPR004089">
    <property type="entry name" value="MCPsignal_dom"/>
</dbReference>
<dbReference type="PROSITE" id="PS50111">
    <property type="entry name" value="CHEMOTAXIS_TRANSDUC_2"/>
    <property type="match status" value="1"/>
</dbReference>
<dbReference type="EMBL" id="FNDD01000006">
    <property type="protein sequence ID" value="SDH00559.1"/>
    <property type="molecule type" value="Genomic_DNA"/>
</dbReference>
<dbReference type="Pfam" id="PF00015">
    <property type="entry name" value="MCPsignal"/>
    <property type="match status" value="1"/>
</dbReference>
<keyword evidence="6 8" id="KW-0807">Transducer</keyword>
<dbReference type="Proteomes" id="UP000198854">
    <property type="component" value="Unassembled WGS sequence"/>
</dbReference>
<reference evidence="13" key="1">
    <citation type="submission" date="2016-10" db="EMBL/GenBank/DDBJ databases">
        <authorList>
            <person name="Varghese N."/>
            <person name="Submissions S."/>
        </authorList>
    </citation>
    <scope>NUCLEOTIDE SEQUENCE [LARGE SCALE GENOMIC DNA]</scope>
    <source>
        <strain evidence="13">CGMCC 1.10228</strain>
    </source>
</reference>
<evidence type="ECO:0000256" key="2">
    <source>
        <dbReference type="ARBA" id="ARBA00004533"/>
    </source>
</evidence>
<dbReference type="PRINTS" id="PR00260">
    <property type="entry name" value="CHEMTRNSDUCR"/>
</dbReference>
<evidence type="ECO:0000259" key="10">
    <source>
        <dbReference type="PROSITE" id="PS50111"/>
    </source>
</evidence>
<feature type="domain" description="Methyl-accepting transducer" evidence="10">
    <location>
        <begin position="365"/>
        <end position="601"/>
    </location>
</feature>
<evidence type="ECO:0000256" key="1">
    <source>
        <dbReference type="ARBA" id="ARBA00004141"/>
    </source>
</evidence>
<comment type="similarity">
    <text evidence="7">Belongs to the methyl-accepting chemotaxis (MCP) protein family.</text>
</comment>
<dbReference type="SUPFAM" id="SSF58104">
    <property type="entry name" value="Methyl-accepting chemotaxis protein (MCP) signaling domain"/>
    <property type="match status" value="1"/>
</dbReference>
<evidence type="ECO:0000256" key="9">
    <source>
        <dbReference type="SAM" id="Phobius"/>
    </source>
</evidence>
<dbReference type="PANTHER" id="PTHR32089">
    <property type="entry name" value="METHYL-ACCEPTING CHEMOTAXIS PROTEIN MCPB"/>
    <property type="match status" value="1"/>
</dbReference>
<dbReference type="FunFam" id="1.10.287.950:FF:000001">
    <property type="entry name" value="Methyl-accepting chemotaxis sensory transducer"/>
    <property type="match status" value="1"/>
</dbReference>
<dbReference type="CDD" id="cd18774">
    <property type="entry name" value="PDC2_HK_sensor"/>
    <property type="match status" value="1"/>
</dbReference>
<feature type="transmembrane region" description="Helical" evidence="9">
    <location>
        <begin position="285"/>
        <end position="304"/>
    </location>
</feature>
<dbReference type="InterPro" id="IPR004090">
    <property type="entry name" value="Chemotax_Me-accpt_rcpt"/>
</dbReference>
<dbReference type="GO" id="GO:0005886">
    <property type="term" value="C:plasma membrane"/>
    <property type="evidence" value="ECO:0007669"/>
    <property type="project" value="UniProtKB-SubCell"/>
</dbReference>
<comment type="subcellular location">
    <subcellularLocation>
        <location evidence="2">Cell inner membrane</location>
    </subcellularLocation>
    <subcellularLocation>
        <location evidence="1">Membrane</location>
        <topology evidence="1">Multi-pass membrane protein</topology>
    </subcellularLocation>
</comment>
<evidence type="ECO:0000256" key="8">
    <source>
        <dbReference type="PROSITE-ProRule" id="PRU00284"/>
    </source>
</evidence>
<keyword evidence="4 9" id="KW-1133">Transmembrane helix</keyword>
<dbReference type="RefSeq" id="WP_093271416.1">
    <property type="nucleotide sequence ID" value="NZ_FNDD01000006.1"/>
</dbReference>
<evidence type="ECO:0000256" key="6">
    <source>
        <dbReference type="ARBA" id="ARBA00023224"/>
    </source>
</evidence>
<dbReference type="SMART" id="SM00283">
    <property type="entry name" value="MA"/>
    <property type="match status" value="1"/>
</dbReference>
<proteinExistence type="inferred from homology"/>
<evidence type="ECO:0000256" key="5">
    <source>
        <dbReference type="ARBA" id="ARBA00023136"/>
    </source>
</evidence>
<dbReference type="Pfam" id="PF17201">
    <property type="entry name" value="Cache_3-Cache_2"/>
    <property type="match status" value="1"/>
</dbReference>
<sequence length="637" mass="68278">MSINRKFIVALSTLIFILAVVLASAQVYTRISEIDKQVQLQTQDVTSDIVRLLNVTNSIMLERVKSGMKLLQQRGNAIGEASQGERVDVGASSAPNLLLGSSAQANNYDLVDGVTDLAGGTATLFSRDGSDYVRVSTNVKRDGKRAIGTKLSPDGKAMKAIQQGNAYYGEVDILGKPYLAGYAPIQGSSGTIGIWYVGYSADLGELQSSIATSKILDSGFVALFDGKGNLRMHSNNVSPEQVEKAMQSSDWTITKTSYDLWGYQIVVAASNDEVNGMITTSAVESVFTVIGFGLLVILVISLLVQRLVGRPLATYVKAINDIAEGEGDLTQRFEHKNNDELGMMAQGFNALLDRIHDTIKQAKLSASDVYSAVGELSQLATNSSESARAQSLKTEQVASATHEMSVSAHEVSRNTTEAESFGHTANEQVSKVGTTLKTTITNIEQQASAIETSSTVVQELVDASTTISSVLSVISDIADQTNLLALNAAIEAARAGEQGRGFAVVADEVRSLASRTQVSTEEIRSTVERLQSSGKEASKQMEENRKVALNNLEHAKVAGEALQEVLAAVRNITDRNTDIASAATQQHQACEEVSESIEGIKDVGSQSANYAEQTYEACRRLAIMAEDLSDKLAHYKV</sequence>
<evidence type="ECO:0000256" key="4">
    <source>
        <dbReference type="ARBA" id="ARBA00022989"/>
    </source>
</evidence>